<accession>A0A1F4UJA2</accession>
<proteinExistence type="predicted"/>
<feature type="compositionally biased region" description="Basic and acidic residues" evidence="1">
    <location>
        <begin position="1"/>
        <end position="14"/>
    </location>
</feature>
<reference evidence="2 3" key="1">
    <citation type="journal article" date="2016" name="Nat. Commun.">
        <title>Thousands of microbial genomes shed light on interconnected biogeochemical processes in an aquifer system.</title>
        <authorList>
            <person name="Anantharaman K."/>
            <person name="Brown C.T."/>
            <person name="Hug L.A."/>
            <person name="Sharon I."/>
            <person name="Castelle C.J."/>
            <person name="Probst A.J."/>
            <person name="Thomas B.C."/>
            <person name="Singh A."/>
            <person name="Wilkins M.J."/>
            <person name="Karaoz U."/>
            <person name="Brodie E.L."/>
            <person name="Williams K.H."/>
            <person name="Hubbard S.S."/>
            <person name="Banfield J.F."/>
        </authorList>
    </citation>
    <scope>NUCLEOTIDE SEQUENCE [LARGE SCALE GENOMIC DNA]</scope>
</reference>
<evidence type="ECO:0000256" key="1">
    <source>
        <dbReference type="SAM" id="MobiDB-lite"/>
    </source>
</evidence>
<feature type="region of interest" description="Disordered" evidence="1">
    <location>
        <begin position="1"/>
        <end position="28"/>
    </location>
</feature>
<name>A0A1F4UJA2_9BACT</name>
<dbReference type="EMBL" id="MEUP01000100">
    <property type="protein sequence ID" value="OGC45045.1"/>
    <property type="molecule type" value="Genomic_DNA"/>
</dbReference>
<organism evidence="2 3">
    <name type="scientific">candidate division WS6 bacterium RIFOXYC1_FULL_33_10</name>
    <dbReference type="NCBI Taxonomy" id="1802606"/>
    <lineage>
        <taxon>Bacteria</taxon>
        <taxon>Candidatus Dojkabacteria</taxon>
    </lineage>
</organism>
<gene>
    <name evidence="2" type="ORF">A3J98_02780</name>
</gene>
<evidence type="ECO:0000313" key="2">
    <source>
        <dbReference type="EMBL" id="OGC45045.1"/>
    </source>
</evidence>
<comment type="caution">
    <text evidence="2">The sequence shown here is derived from an EMBL/GenBank/DDBJ whole genome shotgun (WGS) entry which is preliminary data.</text>
</comment>
<dbReference type="AlphaFoldDB" id="A0A1F4UJA2"/>
<sequence length="180" mass="21083">MLNGEDFFKDKNDEFSGGGSSSFSVSPSQRVSMIEKIFDEVLGRKPSSRESAYYKYGVMKENEIYLKLLKSDEHKKILEDAKKVPNMEDELRDLRISERKLIQSREDLKSEMLSSQTLLNEKNLMINELREKVSNPYDLPSQVEKYEEGFDIFNSQKGVQRNQKEQKRSLLREIVNLLFK</sequence>
<protein>
    <submittedName>
        <fullName evidence="2">Uncharacterized protein</fullName>
    </submittedName>
</protein>
<evidence type="ECO:0000313" key="3">
    <source>
        <dbReference type="Proteomes" id="UP000178631"/>
    </source>
</evidence>
<dbReference type="Proteomes" id="UP000178631">
    <property type="component" value="Unassembled WGS sequence"/>
</dbReference>